<feature type="chain" id="PRO_5022718143" description="Outer membrane protein beta-barrel domain-containing protein" evidence="1">
    <location>
        <begin position="30"/>
        <end position="332"/>
    </location>
</feature>
<evidence type="ECO:0000313" key="3">
    <source>
        <dbReference type="Proteomes" id="UP000315440"/>
    </source>
</evidence>
<dbReference type="Proteomes" id="UP000315440">
    <property type="component" value="Unassembled WGS sequence"/>
</dbReference>
<evidence type="ECO:0000313" key="2">
    <source>
        <dbReference type="EMBL" id="TWT88384.1"/>
    </source>
</evidence>
<evidence type="ECO:0008006" key="4">
    <source>
        <dbReference type="Google" id="ProtNLM"/>
    </source>
</evidence>
<feature type="signal peptide" evidence="1">
    <location>
        <begin position="1"/>
        <end position="29"/>
    </location>
</feature>
<evidence type="ECO:0000256" key="1">
    <source>
        <dbReference type="SAM" id="SignalP"/>
    </source>
</evidence>
<organism evidence="2 3">
    <name type="scientific">Pseudobythopirellula maris</name>
    <dbReference type="NCBI Taxonomy" id="2527991"/>
    <lineage>
        <taxon>Bacteria</taxon>
        <taxon>Pseudomonadati</taxon>
        <taxon>Planctomycetota</taxon>
        <taxon>Planctomycetia</taxon>
        <taxon>Pirellulales</taxon>
        <taxon>Lacipirellulaceae</taxon>
        <taxon>Pseudobythopirellula</taxon>
    </lineage>
</organism>
<keyword evidence="3" id="KW-1185">Reference proteome</keyword>
<dbReference type="EMBL" id="SJPQ01000002">
    <property type="protein sequence ID" value="TWT88384.1"/>
    <property type="molecule type" value="Genomic_DNA"/>
</dbReference>
<keyword evidence="1" id="KW-0732">Signal</keyword>
<proteinExistence type="predicted"/>
<dbReference type="RefSeq" id="WP_146399401.1">
    <property type="nucleotide sequence ID" value="NZ_SJPQ01000002.1"/>
</dbReference>
<accession>A0A5C5ZLQ3</accession>
<protein>
    <recommendedName>
        <fullName evidence="4">Outer membrane protein beta-barrel domain-containing protein</fullName>
    </recommendedName>
</protein>
<gene>
    <name evidence="2" type="ORF">Mal64_18640</name>
</gene>
<name>A0A5C5ZLQ3_9BACT</name>
<sequence length="332" mass="35386" precursor="true">MLISPKAAASVAALALLCCAGWRVPTAEAQQAQVAMGDYDALLSDQPAEETHWTIVPPQPPLDNPMAPPAEGPMASPADLAPTYDPEVQIAAAFCPTGGCCPEPCRACRQARLTGWSVIGGISSATVGHSNTSFTYAEESQLTGGQLKIAHESSRGGGYRVAFRSWDDEISIQGSAAPHLSSQANVTFSTFDFDLYQRVWVGDTSLVLGAGVRAAHQEVDFLNGSNPGFGGGGLSAFLEFRRSLYRSELSEVSVLGYGRYSQMLGTFEETTPGFQPTAAMGIAETGLGLEYRRRLGRGDLILQYMADAQLWSSSNLGDHALLGDSFMVGYQW</sequence>
<comment type="caution">
    <text evidence="2">The sequence shown here is derived from an EMBL/GenBank/DDBJ whole genome shotgun (WGS) entry which is preliminary data.</text>
</comment>
<reference evidence="2 3" key="1">
    <citation type="submission" date="2019-02" db="EMBL/GenBank/DDBJ databases">
        <title>Deep-cultivation of Planctomycetes and their phenomic and genomic characterization uncovers novel biology.</title>
        <authorList>
            <person name="Wiegand S."/>
            <person name="Jogler M."/>
            <person name="Boedeker C."/>
            <person name="Pinto D."/>
            <person name="Vollmers J."/>
            <person name="Rivas-Marin E."/>
            <person name="Kohn T."/>
            <person name="Peeters S.H."/>
            <person name="Heuer A."/>
            <person name="Rast P."/>
            <person name="Oberbeckmann S."/>
            <person name="Bunk B."/>
            <person name="Jeske O."/>
            <person name="Meyerdierks A."/>
            <person name="Storesund J.E."/>
            <person name="Kallscheuer N."/>
            <person name="Luecker S."/>
            <person name="Lage O.M."/>
            <person name="Pohl T."/>
            <person name="Merkel B.J."/>
            <person name="Hornburger P."/>
            <person name="Mueller R.-W."/>
            <person name="Bruemmer F."/>
            <person name="Labrenz M."/>
            <person name="Spormann A.M."/>
            <person name="Op Den Camp H."/>
            <person name="Overmann J."/>
            <person name="Amann R."/>
            <person name="Jetten M.S.M."/>
            <person name="Mascher T."/>
            <person name="Medema M.H."/>
            <person name="Devos D.P."/>
            <person name="Kaster A.-K."/>
            <person name="Ovreas L."/>
            <person name="Rohde M."/>
            <person name="Galperin M.Y."/>
            <person name="Jogler C."/>
        </authorList>
    </citation>
    <scope>NUCLEOTIDE SEQUENCE [LARGE SCALE GENOMIC DNA]</scope>
    <source>
        <strain evidence="2 3">Mal64</strain>
    </source>
</reference>
<dbReference type="AlphaFoldDB" id="A0A5C5ZLQ3"/>
<dbReference type="OrthoDB" id="9889903at2"/>